<sequence>MVKNAGSFWNSVSVKPERLPSPIHNTINETPGSLKQYKSMHSSNERQVAIRAEKKGEIIFLSWKSFCN</sequence>
<evidence type="ECO:0000313" key="2">
    <source>
        <dbReference type="Proteomes" id="UP001566132"/>
    </source>
</evidence>
<dbReference type="Proteomes" id="UP001566132">
    <property type="component" value="Unassembled WGS sequence"/>
</dbReference>
<evidence type="ECO:0000313" key="1">
    <source>
        <dbReference type="EMBL" id="KAL1513641.1"/>
    </source>
</evidence>
<dbReference type="AlphaFoldDB" id="A0ABD1F7S7"/>
<protein>
    <submittedName>
        <fullName evidence="1">Uncharacterized protein</fullName>
    </submittedName>
</protein>
<comment type="caution">
    <text evidence="1">The sequence shown here is derived from an EMBL/GenBank/DDBJ whole genome shotgun (WGS) entry which is preliminary data.</text>
</comment>
<proteinExistence type="predicted"/>
<dbReference type="EMBL" id="JBDJPC010000002">
    <property type="protein sequence ID" value="KAL1513641.1"/>
    <property type="molecule type" value="Genomic_DNA"/>
</dbReference>
<name>A0ABD1F7S7_HYPHA</name>
<organism evidence="1 2">
    <name type="scientific">Hypothenemus hampei</name>
    <name type="common">Coffee berry borer</name>
    <dbReference type="NCBI Taxonomy" id="57062"/>
    <lineage>
        <taxon>Eukaryota</taxon>
        <taxon>Metazoa</taxon>
        <taxon>Ecdysozoa</taxon>
        <taxon>Arthropoda</taxon>
        <taxon>Hexapoda</taxon>
        <taxon>Insecta</taxon>
        <taxon>Pterygota</taxon>
        <taxon>Neoptera</taxon>
        <taxon>Endopterygota</taxon>
        <taxon>Coleoptera</taxon>
        <taxon>Polyphaga</taxon>
        <taxon>Cucujiformia</taxon>
        <taxon>Curculionidae</taxon>
        <taxon>Scolytinae</taxon>
        <taxon>Hypothenemus</taxon>
    </lineage>
</organism>
<keyword evidence="2" id="KW-1185">Reference proteome</keyword>
<gene>
    <name evidence="1" type="ORF">ABEB36_003030</name>
</gene>
<reference evidence="1 2" key="1">
    <citation type="submission" date="2024-05" db="EMBL/GenBank/DDBJ databases">
        <title>Genetic variation in Jamaican populations of the coffee berry borer (Hypothenemus hampei).</title>
        <authorList>
            <person name="Errbii M."/>
            <person name="Myrie A."/>
        </authorList>
    </citation>
    <scope>NUCLEOTIDE SEQUENCE [LARGE SCALE GENOMIC DNA]</scope>
    <source>
        <strain evidence="1">JA-Hopewell-2020-01-JO</strain>
        <tissue evidence="1">Whole body</tissue>
    </source>
</reference>
<accession>A0ABD1F7S7</accession>